<comment type="caution">
    <text evidence="1">The sequence shown here is derived from an EMBL/GenBank/DDBJ whole genome shotgun (WGS) entry which is preliminary data.</text>
</comment>
<dbReference type="AlphaFoldDB" id="A0A016V034"/>
<reference evidence="2" key="1">
    <citation type="journal article" date="2015" name="Nat. Genet.">
        <title>The genome and transcriptome of the zoonotic hookworm Ancylostoma ceylanicum identify infection-specific gene families.</title>
        <authorList>
            <person name="Schwarz E.M."/>
            <person name="Hu Y."/>
            <person name="Antoshechkin I."/>
            <person name="Miller M.M."/>
            <person name="Sternberg P.W."/>
            <person name="Aroian R.V."/>
        </authorList>
    </citation>
    <scope>NUCLEOTIDE SEQUENCE</scope>
    <source>
        <strain evidence="2">HY135</strain>
    </source>
</reference>
<sequence>MRDAERIVSGNDEKNQLFNYLIIMTTLKRSEATAAHYQICSKMMCSNKNQRRVVRTHAGNCTNDPNRSD</sequence>
<keyword evidence="2" id="KW-1185">Reference proteome</keyword>
<dbReference type="Proteomes" id="UP000024635">
    <property type="component" value="Unassembled WGS sequence"/>
</dbReference>
<proteinExistence type="predicted"/>
<gene>
    <name evidence="1" type="primary">Acey_s0023.g848</name>
    <name evidence="1" type="ORF">Y032_0023g848</name>
</gene>
<name>A0A016V034_9BILA</name>
<evidence type="ECO:0000313" key="1">
    <source>
        <dbReference type="EMBL" id="EYC20063.1"/>
    </source>
</evidence>
<organism evidence="1 2">
    <name type="scientific">Ancylostoma ceylanicum</name>
    <dbReference type="NCBI Taxonomy" id="53326"/>
    <lineage>
        <taxon>Eukaryota</taxon>
        <taxon>Metazoa</taxon>
        <taxon>Ecdysozoa</taxon>
        <taxon>Nematoda</taxon>
        <taxon>Chromadorea</taxon>
        <taxon>Rhabditida</taxon>
        <taxon>Rhabditina</taxon>
        <taxon>Rhabditomorpha</taxon>
        <taxon>Strongyloidea</taxon>
        <taxon>Ancylostomatidae</taxon>
        <taxon>Ancylostomatinae</taxon>
        <taxon>Ancylostoma</taxon>
    </lineage>
</organism>
<evidence type="ECO:0000313" key="2">
    <source>
        <dbReference type="Proteomes" id="UP000024635"/>
    </source>
</evidence>
<protein>
    <submittedName>
        <fullName evidence="1">Uncharacterized protein</fullName>
    </submittedName>
</protein>
<dbReference type="EMBL" id="JARK01001359">
    <property type="protein sequence ID" value="EYC20063.1"/>
    <property type="molecule type" value="Genomic_DNA"/>
</dbReference>
<accession>A0A016V034</accession>